<reference evidence="1" key="1">
    <citation type="submission" date="2023-01" db="EMBL/GenBank/DDBJ databases">
        <authorList>
            <person name="Van Ghelder C."/>
            <person name="Rancurel C."/>
        </authorList>
    </citation>
    <scope>NUCLEOTIDE SEQUENCE</scope>
    <source>
        <strain evidence="1">CNCM I-4278</strain>
    </source>
</reference>
<name>A0A9W4UME3_9PLEO</name>
<dbReference type="Proteomes" id="UP001152607">
    <property type="component" value="Unassembled WGS sequence"/>
</dbReference>
<comment type="caution">
    <text evidence="1">The sequence shown here is derived from an EMBL/GenBank/DDBJ whole genome shotgun (WGS) entry which is preliminary data.</text>
</comment>
<evidence type="ECO:0000313" key="1">
    <source>
        <dbReference type="EMBL" id="CAI6338364.1"/>
    </source>
</evidence>
<dbReference type="AlphaFoldDB" id="A0A9W4UME3"/>
<sequence length="89" mass="10410">MSYIYRLPSRISGNVHVLYSKYSYHAILSPMERFNTTIPHNRTAYTEQKPSAPIQDYAIPLQNGKKTRTEGRRTSTYIPTRRSFTLRIT</sequence>
<protein>
    <submittedName>
        <fullName evidence="1">Uncharacterized protein</fullName>
    </submittedName>
</protein>
<evidence type="ECO:0000313" key="2">
    <source>
        <dbReference type="Proteomes" id="UP001152607"/>
    </source>
</evidence>
<keyword evidence="2" id="KW-1185">Reference proteome</keyword>
<proteinExistence type="predicted"/>
<accession>A0A9W4UME3</accession>
<dbReference type="EMBL" id="CAOQHR010000008">
    <property type="protein sequence ID" value="CAI6338364.1"/>
    <property type="molecule type" value="Genomic_DNA"/>
</dbReference>
<organism evidence="1 2">
    <name type="scientific">Periconia digitata</name>
    <dbReference type="NCBI Taxonomy" id="1303443"/>
    <lineage>
        <taxon>Eukaryota</taxon>
        <taxon>Fungi</taxon>
        <taxon>Dikarya</taxon>
        <taxon>Ascomycota</taxon>
        <taxon>Pezizomycotina</taxon>
        <taxon>Dothideomycetes</taxon>
        <taxon>Pleosporomycetidae</taxon>
        <taxon>Pleosporales</taxon>
        <taxon>Massarineae</taxon>
        <taxon>Periconiaceae</taxon>
        <taxon>Periconia</taxon>
    </lineage>
</organism>
<gene>
    <name evidence="1" type="ORF">PDIGIT_LOCUS11492</name>
</gene>